<dbReference type="EMBL" id="SMRT01000001">
    <property type="protein sequence ID" value="TDG00475.1"/>
    <property type="molecule type" value="Genomic_DNA"/>
</dbReference>
<gene>
    <name evidence="5" type="ORF">E1757_02250</name>
</gene>
<evidence type="ECO:0000256" key="3">
    <source>
        <dbReference type="ARBA" id="ARBA00023121"/>
    </source>
</evidence>
<dbReference type="InterPro" id="IPR008628">
    <property type="entry name" value="GPP34-like"/>
</dbReference>
<protein>
    <recommendedName>
        <fullName evidence="7">GPP34 family phosphoprotein</fullName>
    </recommendedName>
</protein>
<keyword evidence="3" id="KW-0446">Lipid-binding</keyword>
<evidence type="ECO:0000256" key="1">
    <source>
        <dbReference type="ARBA" id="ARBA00004255"/>
    </source>
</evidence>
<comment type="caution">
    <text evidence="5">The sequence shown here is derived from an EMBL/GenBank/DDBJ whole genome shotgun (WGS) entry which is preliminary data.</text>
</comment>
<dbReference type="Proteomes" id="UP000295636">
    <property type="component" value="Unassembled WGS sequence"/>
</dbReference>
<accession>A0A4V2ZUC5</accession>
<dbReference type="GO" id="GO:0070273">
    <property type="term" value="F:phosphatidylinositol-4-phosphate binding"/>
    <property type="evidence" value="ECO:0007669"/>
    <property type="project" value="InterPro"/>
</dbReference>
<dbReference type="Gene3D" id="1.10.3630.10">
    <property type="entry name" value="yeast vps74-n-term truncation variant domain like"/>
    <property type="match status" value="1"/>
</dbReference>
<dbReference type="Pfam" id="PF05719">
    <property type="entry name" value="GPP34"/>
    <property type="match status" value="1"/>
</dbReference>
<dbReference type="AlphaFoldDB" id="A0A4V2ZUC5"/>
<evidence type="ECO:0000313" key="5">
    <source>
        <dbReference type="EMBL" id="TDG00475.1"/>
    </source>
</evidence>
<keyword evidence="4" id="KW-0472">Membrane</keyword>
<evidence type="ECO:0008006" key="7">
    <source>
        <dbReference type="Google" id="ProtNLM"/>
    </source>
</evidence>
<evidence type="ECO:0000256" key="2">
    <source>
        <dbReference type="ARBA" id="ARBA00023034"/>
    </source>
</evidence>
<organism evidence="5 6">
    <name type="scientific">Paenibacillus piri</name>
    <dbReference type="NCBI Taxonomy" id="2547395"/>
    <lineage>
        <taxon>Bacteria</taxon>
        <taxon>Bacillati</taxon>
        <taxon>Bacillota</taxon>
        <taxon>Bacilli</taxon>
        <taxon>Bacillales</taxon>
        <taxon>Paenibacillaceae</taxon>
        <taxon>Paenibacillus</taxon>
    </lineage>
</organism>
<evidence type="ECO:0000313" key="6">
    <source>
        <dbReference type="Proteomes" id="UP000295636"/>
    </source>
</evidence>
<keyword evidence="6" id="KW-1185">Reference proteome</keyword>
<sequence>MPGCDKRLPHGLFLKDQSLMLLVKGGQLMPLTITEQFVLLAINRDSGMLDSRLSSKLGFYLAASGMLELLLSDTFRLDANDKLTFNPSKPPAGPAYLGWIAGKIAKSRQPASIENIIVSLYSWNSRTLHKRVFESMETRGLLEKKQRKAMLVLHFTFWSMQDDVRQTLLLRLREVLLEDGAAGPELLSLSLLAAHANILQPHFSQDEYARIKQRIAYLETKHALSGVPLWYSKMKRAYTEALSSGLG</sequence>
<comment type="subcellular location">
    <subcellularLocation>
        <location evidence="1">Golgi apparatus membrane</location>
        <topology evidence="1">Peripheral membrane protein</topology>
        <orientation evidence="1">Cytoplasmic side</orientation>
    </subcellularLocation>
</comment>
<dbReference type="InterPro" id="IPR038261">
    <property type="entry name" value="GPP34-like_sf"/>
</dbReference>
<dbReference type="GO" id="GO:0005737">
    <property type="term" value="C:cytoplasm"/>
    <property type="evidence" value="ECO:0007669"/>
    <property type="project" value="UniProtKB-ARBA"/>
</dbReference>
<dbReference type="GO" id="GO:0012505">
    <property type="term" value="C:endomembrane system"/>
    <property type="evidence" value="ECO:0007669"/>
    <property type="project" value="UniProtKB-ARBA"/>
</dbReference>
<proteinExistence type="predicted"/>
<reference evidence="5 6" key="1">
    <citation type="submission" date="2019-03" db="EMBL/GenBank/DDBJ databases">
        <title>This is whole genome sequence of Paenibacillus sp MS74 strain.</title>
        <authorList>
            <person name="Trinh H.N."/>
        </authorList>
    </citation>
    <scope>NUCLEOTIDE SEQUENCE [LARGE SCALE GENOMIC DNA]</scope>
    <source>
        <strain evidence="5 6">MS74</strain>
    </source>
</reference>
<name>A0A4V2ZUC5_9BACL</name>
<evidence type="ECO:0000256" key="4">
    <source>
        <dbReference type="ARBA" id="ARBA00023136"/>
    </source>
</evidence>
<keyword evidence="2" id="KW-0333">Golgi apparatus</keyword>